<feature type="domain" description="Bacterial bifunctional deaminase-reductase C-terminal" evidence="4">
    <location>
        <begin position="118"/>
        <end position="227"/>
    </location>
</feature>
<proteinExistence type="predicted"/>
<reference evidence="5" key="1">
    <citation type="submission" date="2020-10" db="EMBL/GenBank/DDBJ databases">
        <authorList>
            <person name="Gilroy R."/>
        </authorList>
    </citation>
    <scope>NUCLEOTIDE SEQUENCE</scope>
    <source>
        <strain evidence="5">ChiHcec3-6078</strain>
    </source>
</reference>
<dbReference type="EMBL" id="DVMP01000009">
    <property type="protein sequence ID" value="HIU24958.1"/>
    <property type="molecule type" value="Genomic_DNA"/>
</dbReference>
<comment type="caution">
    <text evidence="5">The sequence shown here is derived from an EMBL/GenBank/DDBJ whole genome shotgun (WGS) entry which is preliminary data.</text>
</comment>
<dbReference type="GO" id="GO:0008703">
    <property type="term" value="F:5-amino-6-(5-phosphoribosylamino)uracil reductase activity"/>
    <property type="evidence" value="ECO:0007669"/>
    <property type="project" value="InterPro"/>
</dbReference>
<dbReference type="AlphaFoldDB" id="A0A9D1HYH6"/>
<sequence length="244" mass="27273">MERPRIIIHILSALDGKITGPFMERPSARAAGGQYGRIRLEYNGDAWLYGTVTTKEFTGCRPPILDEAEDNAFEKDFVAKRDAEIYYVSVDPLGEIGWESGEFKRAGNPDAHVIEILTEKTPAAYRAYLQKRGVSYITAGAERLDCQTACEKLYRLFAVKTMLICGGGAVNWTFLQEGVVDEISLLLAPAADGSPDSPAVFQQSPLLKESRPIEFHLKDMRRLQKDAVHLIYTVERQDRKTEGS</sequence>
<protein>
    <submittedName>
        <fullName evidence="5">Dihydrofolate reductase family protein</fullName>
    </submittedName>
</protein>
<evidence type="ECO:0000313" key="6">
    <source>
        <dbReference type="Proteomes" id="UP000824090"/>
    </source>
</evidence>
<accession>A0A9D1HYH6</accession>
<dbReference type="Gene3D" id="3.40.430.10">
    <property type="entry name" value="Dihydrofolate Reductase, subunit A"/>
    <property type="match status" value="1"/>
</dbReference>
<dbReference type="InterPro" id="IPR002734">
    <property type="entry name" value="RibDG_C"/>
</dbReference>
<dbReference type="SUPFAM" id="SSF53597">
    <property type="entry name" value="Dihydrofolate reductase-like"/>
    <property type="match status" value="1"/>
</dbReference>
<evidence type="ECO:0000256" key="3">
    <source>
        <dbReference type="ARBA" id="ARBA00023002"/>
    </source>
</evidence>
<keyword evidence="3" id="KW-0560">Oxidoreductase</keyword>
<dbReference type="GO" id="GO:0009231">
    <property type="term" value="P:riboflavin biosynthetic process"/>
    <property type="evidence" value="ECO:0007669"/>
    <property type="project" value="InterPro"/>
</dbReference>
<evidence type="ECO:0000259" key="4">
    <source>
        <dbReference type="Pfam" id="PF01872"/>
    </source>
</evidence>
<dbReference type="Proteomes" id="UP000824090">
    <property type="component" value="Unassembled WGS sequence"/>
</dbReference>
<comment type="pathway">
    <text evidence="1">Cofactor biosynthesis; riboflavin biosynthesis.</text>
</comment>
<evidence type="ECO:0000256" key="1">
    <source>
        <dbReference type="ARBA" id="ARBA00005104"/>
    </source>
</evidence>
<dbReference type="InterPro" id="IPR050765">
    <property type="entry name" value="Riboflavin_Biosynth_HTPR"/>
</dbReference>
<reference evidence="5" key="2">
    <citation type="journal article" date="2021" name="PeerJ">
        <title>Extensive microbial diversity within the chicken gut microbiome revealed by metagenomics and culture.</title>
        <authorList>
            <person name="Gilroy R."/>
            <person name="Ravi A."/>
            <person name="Getino M."/>
            <person name="Pursley I."/>
            <person name="Horton D.L."/>
            <person name="Alikhan N.F."/>
            <person name="Baker D."/>
            <person name="Gharbi K."/>
            <person name="Hall N."/>
            <person name="Watson M."/>
            <person name="Adriaenssens E.M."/>
            <person name="Foster-Nyarko E."/>
            <person name="Jarju S."/>
            <person name="Secka A."/>
            <person name="Antonio M."/>
            <person name="Oren A."/>
            <person name="Chaudhuri R.R."/>
            <person name="La Ragione R."/>
            <person name="Hildebrand F."/>
            <person name="Pallen M.J."/>
        </authorList>
    </citation>
    <scope>NUCLEOTIDE SEQUENCE</scope>
    <source>
        <strain evidence="5">ChiHcec3-6078</strain>
    </source>
</reference>
<evidence type="ECO:0000256" key="2">
    <source>
        <dbReference type="ARBA" id="ARBA00022857"/>
    </source>
</evidence>
<dbReference type="PANTHER" id="PTHR38011:SF7">
    <property type="entry name" value="2,5-DIAMINO-6-RIBOSYLAMINO-4(3H)-PYRIMIDINONE 5'-PHOSPHATE REDUCTASE"/>
    <property type="match status" value="1"/>
</dbReference>
<gene>
    <name evidence="5" type="ORF">IAC50_00475</name>
</gene>
<keyword evidence="2" id="KW-0521">NADP</keyword>
<evidence type="ECO:0000313" key="5">
    <source>
        <dbReference type="EMBL" id="HIU24958.1"/>
    </source>
</evidence>
<name>A0A9D1HYH6_9FIRM</name>
<organism evidence="5 6">
    <name type="scientific">Candidatus Allocopromorpha excrementigallinarum</name>
    <dbReference type="NCBI Taxonomy" id="2840742"/>
    <lineage>
        <taxon>Bacteria</taxon>
        <taxon>Bacillati</taxon>
        <taxon>Bacillota</taxon>
        <taxon>Clostridia</taxon>
        <taxon>Eubacteriales</taxon>
        <taxon>Eubacteriaceae</taxon>
        <taxon>Eubacteriaceae incertae sedis</taxon>
        <taxon>Candidatus Allocopromorpha</taxon>
    </lineage>
</organism>
<dbReference type="Pfam" id="PF01872">
    <property type="entry name" value="RibD_C"/>
    <property type="match status" value="1"/>
</dbReference>
<dbReference type="PANTHER" id="PTHR38011">
    <property type="entry name" value="DIHYDROFOLATE REDUCTASE FAMILY PROTEIN (AFU_ORTHOLOGUE AFUA_8G06820)"/>
    <property type="match status" value="1"/>
</dbReference>
<dbReference type="InterPro" id="IPR024072">
    <property type="entry name" value="DHFR-like_dom_sf"/>
</dbReference>